<organism evidence="1">
    <name type="scientific">Micrurus lemniscatus lemniscatus</name>
    <dbReference type="NCBI Taxonomy" id="129467"/>
    <lineage>
        <taxon>Eukaryota</taxon>
        <taxon>Metazoa</taxon>
        <taxon>Chordata</taxon>
        <taxon>Craniata</taxon>
        <taxon>Vertebrata</taxon>
        <taxon>Euteleostomi</taxon>
        <taxon>Lepidosauria</taxon>
        <taxon>Squamata</taxon>
        <taxon>Bifurcata</taxon>
        <taxon>Unidentata</taxon>
        <taxon>Episquamata</taxon>
        <taxon>Toxicofera</taxon>
        <taxon>Serpentes</taxon>
        <taxon>Colubroidea</taxon>
        <taxon>Elapidae</taxon>
        <taxon>Elapinae</taxon>
        <taxon>Micrurus</taxon>
    </lineage>
</organism>
<reference evidence="1" key="1">
    <citation type="submission" date="2017-07" db="EMBL/GenBank/DDBJ databases">
        <authorList>
            <person name="Mikheyev A."/>
            <person name="Grau M."/>
        </authorList>
    </citation>
    <scope>NUCLEOTIDE SEQUENCE</scope>
    <source>
        <tissue evidence="1">Venom_gland</tissue>
    </source>
</reference>
<protein>
    <submittedName>
        <fullName evidence="1">Uncharacterized protein</fullName>
    </submittedName>
</protein>
<dbReference type="AlphaFoldDB" id="A0A2D4HEI6"/>
<reference evidence="1" key="2">
    <citation type="submission" date="2017-11" db="EMBL/GenBank/DDBJ databases">
        <title>Coralsnake Venomics: Analyses of Venom Gland Transcriptomes and Proteomes of Six Brazilian Taxa.</title>
        <authorList>
            <person name="Aird S.D."/>
            <person name="Jorge da Silva N."/>
            <person name="Qiu L."/>
            <person name="Villar-Briones A."/>
            <person name="Aparecida-Saddi V."/>
            <person name="Campos-Telles M.P."/>
            <person name="Grau M."/>
            <person name="Mikheyev A.S."/>
        </authorList>
    </citation>
    <scope>NUCLEOTIDE SEQUENCE</scope>
    <source>
        <tissue evidence="1">Venom_gland</tissue>
    </source>
</reference>
<dbReference type="EMBL" id="IACK01013796">
    <property type="protein sequence ID" value="LAA70384.1"/>
    <property type="molecule type" value="Transcribed_RNA"/>
</dbReference>
<name>A0A2D4HEI6_MICLE</name>
<accession>A0A2D4HEI6</accession>
<evidence type="ECO:0000313" key="1">
    <source>
        <dbReference type="EMBL" id="LAA70384.1"/>
    </source>
</evidence>
<sequence length="125" mass="14651">MVDSLFCFVYLMLHHPHMSLPKLRVCIFSSPYQYKSIKAFLACSSHCGMHRQFCWFFSPVGQLSFALKLPLPFSLGSDRTIWILLSKRLSTHYLLEELRFRCLLEQNLIQMLKSLLTNHILSPRS</sequence>
<proteinExistence type="predicted"/>